<dbReference type="Gene3D" id="2.60.120.180">
    <property type="match status" value="1"/>
</dbReference>
<dbReference type="Proteomes" id="UP001259832">
    <property type="component" value="Unassembled WGS sequence"/>
</dbReference>
<dbReference type="GO" id="GO:0008810">
    <property type="term" value="F:cellulase activity"/>
    <property type="evidence" value="ECO:0007669"/>
    <property type="project" value="InterPro"/>
</dbReference>
<evidence type="ECO:0000313" key="5">
    <source>
        <dbReference type="Proteomes" id="UP001259832"/>
    </source>
</evidence>
<evidence type="ECO:0000256" key="3">
    <source>
        <dbReference type="SAM" id="SignalP"/>
    </source>
</evidence>
<gene>
    <name evidence="4" type="ORF">P3T76_001773</name>
</gene>
<dbReference type="InterPro" id="IPR013320">
    <property type="entry name" value="ConA-like_dom_sf"/>
</dbReference>
<dbReference type="GO" id="GO:0000272">
    <property type="term" value="P:polysaccharide catabolic process"/>
    <property type="evidence" value="ECO:0007669"/>
    <property type="project" value="UniProtKB-KW"/>
</dbReference>
<comment type="similarity">
    <text evidence="1 2">Belongs to the glycosyl hydrolase 12 (cellulase H) family.</text>
</comment>
<dbReference type="EMBL" id="JASMQC010000003">
    <property type="protein sequence ID" value="KAK1946220.1"/>
    <property type="molecule type" value="Genomic_DNA"/>
</dbReference>
<comment type="caution">
    <text evidence="4">The sequence shown here is derived from an EMBL/GenBank/DDBJ whole genome shotgun (WGS) entry which is preliminary data.</text>
</comment>
<feature type="signal peptide" evidence="3">
    <location>
        <begin position="1"/>
        <end position="19"/>
    </location>
</feature>
<organism evidence="4 5">
    <name type="scientific">Phytophthora citrophthora</name>
    <dbReference type="NCBI Taxonomy" id="4793"/>
    <lineage>
        <taxon>Eukaryota</taxon>
        <taxon>Sar</taxon>
        <taxon>Stramenopiles</taxon>
        <taxon>Oomycota</taxon>
        <taxon>Peronosporomycetes</taxon>
        <taxon>Peronosporales</taxon>
        <taxon>Peronosporaceae</taxon>
        <taxon>Phytophthora</taxon>
    </lineage>
</organism>
<dbReference type="AlphaFoldDB" id="A0AAD9LQS0"/>
<keyword evidence="2" id="KW-0378">Hydrolase</keyword>
<keyword evidence="3" id="KW-0732">Signal</keyword>
<keyword evidence="2" id="KW-0119">Carbohydrate metabolism</keyword>
<evidence type="ECO:0000256" key="1">
    <source>
        <dbReference type="ARBA" id="ARBA00005519"/>
    </source>
</evidence>
<dbReference type="PANTHER" id="PTHR34002">
    <property type="entry name" value="BLR1656 PROTEIN"/>
    <property type="match status" value="1"/>
</dbReference>
<sequence length="246" mass="26916">MKFLLPAALAVAVVALTDAQQHSYPVEYFCGPTAFKVVGDYIVSNNGQTNVENGGQCTEVIGNTSTAVSWKTSFNWPGDAWMAKSFANAALKLEPKQLSTITSIPTTIQYEYTHMDNDNVIANVMYDLSTSSSANGYTEYELMVWLETLGGVSPLTSSGKPIKTVTIGSVEFDLYQGMDEKIKVFSYVAKKTAKSFTTDLKQFFNELPAANNIPLTQYLQKVKAGTKVFQGETGKLEVSTYSVQVK</sequence>
<feature type="chain" id="PRO_5042120842" evidence="3">
    <location>
        <begin position="20"/>
        <end position="246"/>
    </location>
</feature>
<dbReference type="PANTHER" id="PTHR34002:SF9">
    <property type="entry name" value="XYLOGLUCAN-SPECIFIC ENDO-BETA-1,4-GLUCANASE A"/>
    <property type="match status" value="1"/>
</dbReference>
<keyword evidence="2" id="KW-0326">Glycosidase</keyword>
<dbReference type="InterPro" id="IPR002594">
    <property type="entry name" value="GH12"/>
</dbReference>
<proteinExistence type="inferred from homology"/>
<reference evidence="4" key="1">
    <citation type="submission" date="2023-08" db="EMBL/GenBank/DDBJ databases">
        <title>Reference Genome Resource for the Citrus Pathogen Phytophthora citrophthora.</title>
        <authorList>
            <person name="Moller H."/>
            <person name="Coetzee B."/>
            <person name="Rose L.J."/>
            <person name="Van Niekerk J.M."/>
        </authorList>
    </citation>
    <scope>NUCLEOTIDE SEQUENCE</scope>
    <source>
        <strain evidence="4">STE-U-9442</strain>
    </source>
</reference>
<dbReference type="InterPro" id="IPR013319">
    <property type="entry name" value="GH11/12"/>
</dbReference>
<name>A0AAD9LQS0_9STRA</name>
<keyword evidence="2" id="KW-0624">Polysaccharide degradation</keyword>
<dbReference type="Pfam" id="PF01670">
    <property type="entry name" value="Glyco_hydro_12"/>
    <property type="match status" value="1"/>
</dbReference>
<keyword evidence="5" id="KW-1185">Reference proteome</keyword>
<evidence type="ECO:0000256" key="2">
    <source>
        <dbReference type="RuleBase" id="RU361163"/>
    </source>
</evidence>
<evidence type="ECO:0000313" key="4">
    <source>
        <dbReference type="EMBL" id="KAK1946220.1"/>
    </source>
</evidence>
<accession>A0AAD9LQS0</accession>
<dbReference type="SUPFAM" id="SSF49899">
    <property type="entry name" value="Concanavalin A-like lectins/glucanases"/>
    <property type="match status" value="1"/>
</dbReference>
<protein>
    <submittedName>
        <fullName evidence="4">Xyloglucan-specific endo-beta-1</fullName>
    </submittedName>
</protein>